<dbReference type="AlphaFoldDB" id="A0A0F8A143"/>
<dbReference type="SUPFAM" id="SSF56349">
    <property type="entry name" value="DNA breaking-rejoining enzymes"/>
    <property type="match status" value="1"/>
</dbReference>
<dbReference type="InterPro" id="IPR052146">
    <property type="entry name" value="HOT1"/>
</dbReference>
<feature type="domain" description="Ndc10" evidence="2">
    <location>
        <begin position="1"/>
        <end position="243"/>
    </location>
</feature>
<accession>A0A0F8A143</accession>
<dbReference type="InterPro" id="IPR011010">
    <property type="entry name" value="DNA_brk_join_enz"/>
</dbReference>
<evidence type="ECO:0000259" key="1">
    <source>
        <dbReference type="Pfam" id="PF12550"/>
    </source>
</evidence>
<protein>
    <recommendedName>
        <fullName evidence="5">Transcription activator GCR1-like domain-containing protein</fullName>
    </recommendedName>
</protein>
<dbReference type="PANTHER" id="PTHR37784">
    <property type="entry name" value="PROTEIN MSN1"/>
    <property type="match status" value="1"/>
</dbReference>
<evidence type="ECO:0000313" key="4">
    <source>
        <dbReference type="Proteomes" id="UP000054481"/>
    </source>
</evidence>
<proteinExistence type="predicted"/>
<reference evidence="3 4" key="1">
    <citation type="journal article" date="2014" name="Genome Biol. Evol.">
        <title>Comparative genomics and transcriptomics analyses reveal divergent lifestyle features of nematode endoparasitic fungus Hirsutella minnesotensis.</title>
        <authorList>
            <person name="Lai Y."/>
            <person name="Liu K."/>
            <person name="Zhang X."/>
            <person name="Zhang X."/>
            <person name="Li K."/>
            <person name="Wang N."/>
            <person name="Shu C."/>
            <person name="Wu Y."/>
            <person name="Wang C."/>
            <person name="Bushley K.E."/>
            <person name="Xiang M."/>
            <person name="Liu X."/>
        </authorList>
    </citation>
    <scope>NUCLEOTIDE SEQUENCE [LARGE SCALE GENOMIC DNA]</scope>
    <source>
        <strain evidence="3 4">3608</strain>
    </source>
</reference>
<dbReference type="GO" id="GO:0000981">
    <property type="term" value="F:DNA-binding transcription factor activity, RNA polymerase II-specific"/>
    <property type="evidence" value="ECO:0007669"/>
    <property type="project" value="TreeGrafter"/>
</dbReference>
<name>A0A0F8A143_9HYPO</name>
<dbReference type="OrthoDB" id="4916058at2759"/>
<evidence type="ECO:0000313" key="3">
    <source>
        <dbReference type="EMBL" id="KJZ69124.1"/>
    </source>
</evidence>
<evidence type="ECO:0008006" key="5">
    <source>
        <dbReference type="Google" id="ProtNLM"/>
    </source>
</evidence>
<gene>
    <name evidence="3" type="ORF">HIM_11482</name>
</gene>
<sequence length="489" mass="54733">MPLIFTTRAGKQNQHGRLETAGAYRNRNPLICILGGLSFYLLYRWDLESPYPWNLLDPTGVLQQNRFPISARRSSWYDIRLIKGNGAGQTAAFSYNSQRDWVVKAFAYAGITSQKKTHVGRSSGARTAELKGISEDQIRRAGRWNQEQMVGCYLNSLPRKFMRTMAGHPPQIGCFEIRRAGVAPPEVLLSMIWPELDRWRGRFGPGTEQENDLAAMGSTNPLFYLREPGSPVWNHPVFRHPAYAPFAQQLSDFILEEERPNQLAGLVQAMPVLADYLESIDARNEARTVQLKAELTDQLRATEERLAVAQSSLFSNGFNFQVTAATTTTATTTAAVIDVAGQGGGVDGSGFVSAQSSIVDSRATSPTATDTIMVKPEPPPRYHMCRAVKTVEALWSEWTVGLRGGPAIADLDTRWGSRWRAGRQNELQWYSLRLEVIKEIRKVAKAHRCSEEAAMHIVNVQQQQTGRSLDLFCKQLRASRKAQIVRPKR</sequence>
<dbReference type="Gene3D" id="1.10.443.20">
    <property type="entry name" value="Centromere DNA-binding protein complex CBF3 subunit, domain 2"/>
    <property type="match status" value="1"/>
</dbReference>
<dbReference type="InterPro" id="IPR038279">
    <property type="entry name" value="Ndc10_dom2_sf"/>
</dbReference>
<dbReference type="Pfam" id="PF16787">
    <property type="entry name" value="NDC10_II"/>
    <property type="match status" value="1"/>
</dbReference>
<dbReference type="InterPro" id="IPR031872">
    <property type="entry name" value="NDC10_II"/>
</dbReference>
<dbReference type="GO" id="GO:0000978">
    <property type="term" value="F:RNA polymerase II cis-regulatory region sequence-specific DNA binding"/>
    <property type="evidence" value="ECO:0007669"/>
    <property type="project" value="TreeGrafter"/>
</dbReference>
<keyword evidence="4" id="KW-1185">Reference proteome</keyword>
<organism evidence="3 4">
    <name type="scientific">Hirsutella minnesotensis 3608</name>
    <dbReference type="NCBI Taxonomy" id="1043627"/>
    <lineage>
        <taxon>Eukaryota</taxon>
        <taxon>Fungi</taxon>
        <taxon>Dikarya</taxon>
        <taxon>Ascomycota</taxon>
        <taxon>Pezizomycotina</taxon>
        <taxon>Sordariomycetes</taxon>
        <taxon>Hypocreomycetidae</taxon>
        <taxon>Hypocreales</taxon>
        <taxon>Ophiocordycipitaceae</taxon>
        <taxon>Hirsutella</taxon>
    </lineage>
</organism>
<feature type="domain" description="Transcription activator GCR1-like" evidence="1">
    <location>
        <begin position="382"/>
        <end position="458"/>
    </location>
</feature>
<dbReference type="GO" id="GO:0060963">
    <property type="term" value="P:positive regulation of ribosomal protein gene transcription by RNA polymerase II"/>
    <property type="evidence" value="ECO:0007669"/>
    <property type="project" value="TreeGrafter"/>
</dbReference>
<dbReference type="Pfam" id="PF12550">
    <property type="entry name" value="GCR1_C"/>
    <property type="match status" value="1"/>
</dbReference>
<dbReference type="PANTHER" id="PTHR37784:SF2">
    <property type="entry name" value="HIGH-OSMOLARITY-INDUCED TRANSCRIPTION PROTEIN 1"/>
    <property type="match status" value="1"/>
</dbReference>
<evidence type="ECO:0000259" key="2">
    <source>
        <dbReference type="Pfam" id="PF16787"/>
    </source>
</evidence>
<dbReference type="InterPro" id="IPR022210">
    <property type="entry name" value="TF_GCR1-like"/>
</dbReference>
<dbReference type="Proteomes" id="UP000054481">
    <property type="component" value="Unassembled WGS sequence"/>
</dbReference>
<dbReference type="EMBL" id="KQ030761">
    <property type="protein sequence ID" value="KJZ69124.1"/>
    <property type="molecule type" value="Genomic_DNA"/>
</dbReference>